<keyword evidence="7" id="KW-1185">Reference proteome</keyword>
<keyword evidence="2" id="KW-0547">Nucleotide-binding</keyword>
<dbReference type="KEGG" id="amt:Amet_3908"/>
<proteinExistence type="predicted"/>
<evidence type="ECO:0000256" key="3">
    <source>
        <dbReference type="ARBA" id="ARBA00022840"/>
    </source>
</evidence>
<dbReference type="AlphaFoldDB" id="A6TUY6"/>
<evidence type="ECO:0000256" key="1">
    <source>
        <dbReference type="ARBA" id="ARBA00022448"/>
    </source>
</evidence>
<dbReference type="STRING" id="293826.Amet_3908"/>
<dbReference type="GO" id="GO:0005524">
    <property type="term" value="F:ATP binding"/>
    <property type="evidence" value="ECO:0007669"/>
    <property type="project" value="UniProtKB-KW"/>
</dbReference>
<sequence>MQMKLQFEQVSKSFKDKKVLKDISVTMDRGVYGLLGPNGAGKTTMMRIMADTMPPSKGRILIDGKDYKDCGDEYRETNYDDGVRRDQPFTNE</sequence>
<evidence type="ECO:0000259" key="5">
    <source>
        <dbReference type="Pfam" id="PF00005"/>
    </source>
</evidence>
<accession>A6TUY6</accession>
<keyword evidence="3" id="KW-0067">ATP-binding</keyword>
<name>A6TUY6_ALKMQ</name>
<evidence type="ECO:0000313" key="7">
    <source>
        <dbReference type="Proteomes" id="UP000001572"/>
    </source>
</evidence>
<evidence type="ECO:0000313" key="6">
    <source>
        <dbReference type="EMBL" id="ABR50004.1"/>
    </source>
</evidence>
<dbReference type="Gene3D" id="3.40.50.300">
    <property type="entry name" value="P-loop containing nucleotide triphosphate hydrolases"/>
    <property type="match status" value="1"/>
</dbReference>
<dbReference type="InterPro" id="IPR027417">
    <property type="entry name" value="P-loop_NTPase"/>
</dbReference>
<feature type="region of interest" description="Disordered" evidence="4">
    <location>
        <begin position="73"/>
        <end position="92"/>
    </location>
</feature>
<protein>
    <submittedName>
        <fullName evidence="6">ABC-type spermidine/putrescine transport systems ATPase components-like protein</fullName>
    </submittedName>
</protein>
<feature type="domain" description="ABC transporter" evidence="5">
    <location>
        <begin position="20"/>
        <end position="74"/>
    </location>
</feature>
<dbReference type="SUPFAM" id="SSF52540">
    <property type="entry name" value="P-loop containing nucleoside triphosphate hydrolases"/>
    <property type="match status" value="1"/>
</dbReference>
<dbReference type="InterPro" id="IPR003439">
    <property type="entry name" value="ABC_transporter-like_ATP-bd"/>
</dbReference>
<dbReference type="Proteomes" id="UP000001572">
    <property type="component" value="Chromosome"/>
</dbReference>
<reference evidence="7" key="1">
    <citation type="journal article" date="2016" name="Genome Announc.">
        <title>Complete genome sequence of Alkaliphilus metalliredigens strain QYMF, an alkaliphilic and metal-reducing bacterium isolated from borax-contaminated leachate ponds.</title>
        <authorList>
            <person name="Hwang C."/>
            <person name="Copeland A."/>
            <person name="Lucas S."/>
            <person name="Lapidus A."/>
            <person name="Barry K."/>
            <person name="Detter J.C."/>
            <person name="Glavina Del Rio T."/>
            <person name="Hammon N."/>
            <person name="Israni S."/>
            <person name="Dalin E."/>
            <person name="Tice H."/>
            <person name="Pitluck S."/>
            <person name="Chertkov O."/>
            <person name="Brettin T."/>
            <person name="Bruce D."/>
            <person name="Han C."/>
            <person name="Schmutz J."/>
            <person name="Larimer F."/>
            <person name="Land M.L."/>
            <person name="Hauser L."/>
            <person name="Kyrpides N."/>
            <person name="Mikhailova N."/>
            <person name="Ye Q."/>
            <person name="Zhou J."/>
            <person name="Richardson P."/>
            <person name="Fields M.W."/>
        </authorList>
    </citation>
    <scope>NUCLEOTIDE SEQUENCE [LARGE SCALE GENOMIC DNA]</scope>
    <source>
        <strain evidence="7">QYMF</strain>
    </source>
</reference>
<dbReference type="eggNOG" id="COG1129">
    <property type="taxonomic scope" value="Bacteria"/>
</dbReference>
<dbReference type="EMBL" id="CP000724">
    <property type="protein sequence ID" value="ABR50004.1"/>
    <property type="molecule type" value="Genomic_DNA"/>
</dbReference>
<dbReference type="PANTHER" id="PTHR42939:SF1">
    <property type="entry name" value="ABC TRANSPORTER ATP-BINDING PROTEIN ALBC-RELATED"/>
    <property type="match status" value="1"/>
</dbReference>
<evidence type="ECO:0000256" key="4">
    <source>
        <dbReference type="SAM" id="MobiDB-lite"/>
    </source>
</evidence>
<dbReference type="GO" id="GO:0016887">
    <property type="term" value="F:ATP hydrolysis activity"/>
    <property type="evidence" value="ECO:0007669"/>
    <property type="project" value="InterPro"/>
</dbReference>
<organism evidence="6 7">
    <name type="scientific">Alkaliphilus metalliredigens (strain QYMF)</name>
    <dbReference type="NCBI Taxonomy" id="293826"/>
    <lineage>
        <taxon>Bacteria</taxon>
        <taxon>Bacillati</taxon>
        <taxon>Bacillota</taxon>
        <taxon>Clostridia</taxon>
        <taxon>Peptostreptococcales</taxon>
        <taxon>Natronincolaceae</taxon>
        <taxon>Alkaliphilus</taxon>
    </lineage>
</organism>
<dbReference type="PANTHER" id="PTHR42939">
    <property type="entry name" value="ABC TRANSPORTER ATP-BINDING PROTEIN ALBC-RELATED"/>
    <property type="match status" value="1"/>
</dbReference>
<dbReference type="Pfam" id="PF00005">
    <property type="entry name" value="ABC_tran"/>
    <property type="match status" value="1"/>
</dbReference>
<keyword evidence="1" id="KW-0813">Transport</keyword>
<dbReference type="HOGENOM" id="CLU_000604_1_15_9"/>
<dbReference type="InterPro" id="IPR051782">
    <property type="entry name" value="ABC_Transporter_VariousFunc"/>
</dbReference>
<gene>
    <name evidence="6" type="ordered locus">Amet_3908</name>
</gene>
<evidence type="ECO:0000256" key="2">
    <source>
        <dbReference type="ARBA" id="ARBA00022741"/>
    </source>
</evidence>